<comment type="cofactor">
    <cofactor evidence="1">
        <name>FAD</name>
        <dbReference type="ChEBI" id="CHEBI:57692"/>
    </cofactor>
</comment>
<dbReference type="SUPFAM" id="SSF51905">
    <property type="entry name" value="FAD/NAD(P)-binding domain"/>
    <property type="match status" value="1"/>
</dbReference>
<dbReference type="Gene3D" id="3.50.50.60">
    <property type="entry name" value="FAD/NAD(P)-binding domain"/>
    <property type="match status" value="2"/>
</dbReference>
<dbReference type="EMBL" id="BAAAZW010000002">
    <property type="protein sequence ID" value="GAA3952265.1"/>
    <property type="molecule type" value="Genomic_DNA"/>
</dbReference>
<keyword evidence="10" id="KW-1185">Reference proteome</keyword>
<evidence type="ECO:0000256" key="3">
    <source>
        <dbReference type="ARBA" id="ARBA00022630"/>
    </source>
</evidence>
<dbReference type="RefSeq" id="WP_344780804.1">
    <property type="nucleotide sequence ID" value="NZ_BAAAZW010000002.1"/>
</dbReference>
<dbReference type="PANTHER" id="PTHR43098:SF3">
    <property type="entry name" value="L-ORNITHINE N(5)-MONOOXYGENASE-RELATED"/>
    <property type="match status" value="1"/>
</dbReference>
<protein>
    <submittedName>
        <fullName evidence="9">NAD(P)/FAD-dependent oxidoreductase</fullName>
    </submittedName>
</protein>
<accession>A0ABP7NQU6</accession>
<evidence type="ECO:0000313" key="10">
    <source>
        <dbReference type="Proteomes" id="UP001418444"/>
    </source>
</evidence>
<evidence type="ECO:0000256" key="6">
    <source>
        <dbReference type="ARBA" id="ARBA00023002"/>
    </source>
</evidence>
<evidence type="ECO:0000256" key="7">
    <source>
        <dbReference type="ARBA" id="ARBA00023033"/>
    </source>
</evidence>
<feature type="domain" description="FAD/NAD(P)-binding" evidence="8">
    <location>
        <begin position="15"/>
        <end position="227"/>
    </location>
</feature>
<dbReference type="InterPro" id="IPR050775">
    <property type="entry name" value="FAD-binding_Monooxygenases"/>
</dbReference>
<gene>
    <name evidence="9" type="ORF">GCM10022231_07770</name>
</gene>
<keyword evidence="3" id="KW-0285">Flavoprotein</keyword>
<keyword evidence="7" id="KW-0503">Monooxygenase</keyword>
<name>A0ABP7NQU6_9ACTN</name>
<proteinExistence type="inferred from homology"/>
<keyword evidence="5" id="KW-0521">NADP</keyword>
<keyword evidence="4" id="KW-0274">FAD</keyword>
<evidence type="ECO:0000256" key="5">
    <source>
        <dbReference type="ARBA" id="ARBA00022857"/>
    </source>
</evidence>
<dbReference type="InterPro" id="IPR036188">
    <property type="entry name" value="FAD/NAD-bd_sf"/>
</dbReference>
<keyword evidence="6" id="KW-0560">Oxidoreductase</keyword>
<organism evidence="9 10">
    <name type="scientific">Gordonia caeni</name>
    <dbReference type="NCBI Taxonomy" id="1007097"/>
    <lineage>
        <taxon>Bacteria</taxon>
        <taxon>Bacillati</taxon>
        <taxon>Actinomycetota</taxon>
        <taxon>Actinomycetes</taxon>
        <taxon>Mycobacteriales</taxon>
        <taxon>Gordoniaceae</taxon>
        <taxon>Gordonia</taxon>
    </lineage>
</organism>
<comment type="similarity">
    <text evidence="2">Belongs to the FAD-binding monooxygenase family.</text>
</comment>
<dbReference type="PANTHER" id="PTHR43098">
    <property type="entry name" value="L-ORNITHINE N(5)-MONOOXYGENASE-RELATED"/>
    <property type="match status" value="1"/>
</dbReference>
<evidence type="ECO:0000256" key="2">
    <source>
        <dbReference type="ARBA" id="ARBA00010139"/>
    </source>
</evidence>
<dbReference type="InterPro" id="IPR023753">
    <property type="entry name" value="FAD/NAD-binding_dom"/>
</dbReference>
<evidence type="ECO:0000256" key="4">
    <source>
        <dbReference type="ARBA" id="ARBA00022827"/>
    </source>
</evidence>
<evidence type="ECO:0000313" key="9">
    <source>
        <dbReference type="EMBL" id="GAA3952265.1"/>
    </source>
</evidence>
<dbReference type="Proteomes" id="UP001418444">
    <property type="component" value="Unassembled WGS sequence"/>
</dbReference>
<reference evidence="10" key="1">
    <citation type="journal article" date="2019" name="Int. J. Syst. Evol. Microbiol.">
        <title>The Global Catalogue of Microorganisms (GCM) 10K type strain sequencing project: providing services to taxonomists for standard genome sequencing and annotation.</title>
        <authorList>
            <consortium name="The Broad Institute Genomics Platform"/>
            <consortium name="The Broad Institute Genome Sequencing Center for Infectious Disease"/>
            <person name="Wu L."/>
            <person name="Ma J."/>
        </authorList>
    </citation>
    <scope>NUCLEOTIDE SEQUENCE [LARGE SCALE GENOMIC DNA]</scope>
    <source>
        <strain evidence="10">JCM 16923</strain>
    </source>
</reference>
<comment type="caution">
    <text evidence="9">The sequence shown here is derived from an EMBL/GenBank/DDBJ whole genome shotgun (WGS) entry which is preliminary data.</text>
</comment>
<sequence length="542" mass="59905">MTTQTPKPTTIHETEVLVAGAGFSGLYLLHRLRSEGHRVHVVESAPEVGGTWYWNRYPGARCDVESVDYSYSWDEDLQQEWDWTEKYPAQGDILAYLKHVADRFDLRKDIDFNTTLSSATWDESQGLWTAETDDGRVYRARYLLMAIGCLSTPKEVDLPGFDRYTGEVLRTWNWPEGEDLAGKNVAVVGTGSTGAQVIPALAETVADLTVLQRTPNFVIPTRNRPLQDGELEAVKAEYADRRDRNRNHPAGVFRDDNEKNVADVDAEELRATFEERWEGGGINFLGSFADLMFEQSANDAVVEFVHSKIAEIVDDQEVADSLKPEGYPLGAKRPVVATDYYETFNRPNVHLIDVKKTPLASFTETGIELADGTTEDFDAVVLATGFDAFTGSFTKMDIRGTGNRSLAEAWGTEGAKTQLGLATAGFPNMIIVANVGSPSVLANMVTAIEQHVEWISQLLADMRENGYTMIEAEKDAQEKWAATVEEVAAMTLWPNGDSGSWYRGANIEGKPQLFMPYAAGVVEYGDAIEKSAANGYAGFVRS</sequence>
<dbReference type="Pfam" id="PF07992">
    <property type="entry name" value="Pyr_redox_2"/>
    <property type="match status" value="1"/>
</dbReference>
<evidence type="ECO:0000256" key="1">
    <source>
        <dbReference type="ARBA" id="ARBA00001974"/>
    </source>
</evidence>
<evidence type="ECO:0000259" key="8">
    <source>
        <dbReference type="Pfam" id="PF07992"/>
    </source>
</evidence>